<evidence type="ECO:0000259" key="1">
    <source>
        <dbReference type="PROSITE" id="PS50011"/>
    </source>
</evidence>
<dbReference type="GO" id="GO:0005524">
    <property type="term" value="F:ATP binding"/>
    <property type="evidence" value="ECO:0007669"/>
    <property type="project" value="InterPro"/>
</dbReference>
<protein>
    <recommendedName>
        <fullName evidence="1">Protein kinase domain-containing protein</fullName>
    </recommendedName>
</protein>
<evidence type="ECO:0000313" key="3">
    <source>
        <dbReference type="Proteomes" id="UP001213799"/>
    </source>
</evidence>
<accession>A0AAD6EAX8</accession>
<dbReference type="RefSeq" id="XP_056754986.1">
    <property type="nucleotide sequence ID" value="XM_056895238.1"/>
</dbReference>
<gene>
    <name evidence="2" type="ORF">N7537_004181</name>
</gene>
<dbReference type="EMBL" id="JAQJAE010000002">
    <property type="protein sequence ID" value="KAJ5607562.1"/>
    <property type="molecule type" value="Genomic_DNA"/>
</dbReference>
<dbReference type="PANTHER" id="PTHR37542">
    <property type="entry name" value="HELO DOMAIN-CONTAINING PROTEIN-RELATED"/>
    <property type="match status" value="1"/>
</dbReference>
<organism evidence="2 3">
    <name type="scientific">Penicillium hordei</name>
    <dbReference type="NCBI Taxonomy" id="40994"/>
    <lineage>
        <taxon>Eukaryota</taxon>
        <taxon>Fungi</taxon>
        <taxon>Dikarya</taxon>
        <taxon>Ascomycota</taxon>
        <taxon>Pezizomycotina</taxon>
        <taxon>Eurotiomycetes</taxon>
        <taxon>Eurotiomycetidae</taxon>
        <taxon>Eurotiales</taxon>
        <taxon>Aspergillaceae</taxon>
        <taxon>Penicillium</taxon>
    </lineage>
</organism>
<dbReference type="SUPFAM" id="SSF56112">
    <property type="entry name" value="Protein kinase-like (PK-like)"/>
    <property type="match status" value="1"/>
</dbReference>
<reference evidence="2" key="1">
    <citation type="journal article" date="2023" name="IMA Fungus">
        <title>Comparative genomic study of the Penicillium genus elucidates a diverse pangenome and 15 lateral gene transfer events.</title>
        <authorList>
            <person name="Petersen C."/>
            <person name="Sorensen T."/>
            <person name="Nielsen M.R."/>
            <person name="Sondergaard T.E."/>
            <person name="Sorensen J.L."/>
            <person name="Fitzpatrick D.A."/>
            <person name="Frisvad J.C."/>
            <person name="Nielsen K.L."/>
        </authorList>
    </citation>
    <scope>NUCLEOTIDE SEQUENCE</scope>
    <source>
        <strain evidence="2">IBT 12815</strain>
    </source>
</reference>
<comment type="caution">
    <text evidence="2">The sequence shown here is derived from an EMBL/GenBank/DDBJ whole genome shotgun (WGS) entry which is preliminary data.</text>
</comment>
<dbReference type="InterPro" id="IPR011009">
    <property type="entry name" value="Kinase-like_dom_sf"/>
</dbReference>
<keyword evidence="3" id="KW-1185">Reference proteome</keyword>
<dbReference type="Proteomes" id="UP001213799">
    <property type="component" value="Unassembled WGS sequence"/>
</dbReference>
<dbReference type="AlphaFoldDB" id="A0AAD6EAX8"/>
<dbReference type="GeneID" id="81585480"/>
<sequence length="518" mass="58846">MEPVSLAFAACSMVDLCIKCGKVLYSRCQAYREAEREVANAIIYIEGYWLKIEDQVTTLREIWHGLDERLQVHQNYVLQTLQEILESAVHTLDNLFWEPDSTSKIENLVAKQGQIKRLKYVARGKRSLERVIEQLGRWNRQFDPSWILLSRISLPVIQEQLAKKEQSGVKSITPIRELREAHEKSKIPSHDSSTSIFLDENYTITDIEEIPLTTASTGLAPNGMVVIIDKHTIRENAEFKAIKKDIRDLATILSKADPAFSSLLPCQGVIVAKDQAYFRIIFSIPEELTFDRPCSLRSLLVTTEAYSLNERLHIGTSLARSVVFLHASRIVHKSISPENIIILPSAAGALETPLLVGFERFRFNEQRTNMAGDNLWEKNLYRHPARQGLHPEEIYDMRHDIYSTGVCLLELGLGSSFVNYSDDQKIPSARLPIADMLAAKNKRKAAVEIKSVLINLAKSYLPQQMGRIYTDTVIACLTCLDPSSPLFKDESEFEDEDGILVGVRYIEKILFELEKIRV</sequence>
<feature type="domain" description="Protein kinase" evidence="1">
    <location>
        <begin position="182"/>
        <end position="518"/>
    </location>
</feature>
<reference evidence="2" key="2">
    <citation type="submission" date="2023-01" db="EMBL/GenBank/DDBJ databases">
        <authorList>
            <person name="Petersen C."/>
        </authorList>
    </citation>
    <scope>NUCLEOTIDE SEQUENCE</scope>
    <source>
        <strain evidence="2">IBT 12815</strain>
    </source>
</reference>
<dbReference type="GO" id="GO:0004672">
    <property type="term" value="F:protein kinase activity"/>
    <property type="evidence" value="ECO:0007669"/>
    <property type="project" value="InterPro"/>
</dbReference>
<proteinExistence type="predicted"/>
<dbReference type="Gene3D" id="1.10.510.10">
    <property type="entry name" value="Transferase(Phosphotransferase) domain 1"/>
    <property type="match status" value="1"/>
</dbReference>
<name>A0AAD6EAX8_9EURO</name>
<dbReference type="PANTHER" id="PTHR37542:SF1">
    <property type="entry name" value="PRION-INHIBITION AND PROPAGATION HELO DOMAIN-CONTAINING PROTEIN"/>
    <property type="match status" value="1"/>
</dbReference>
<dbReference type="InterPro" id="IPR000719">
    <property type="entry name" value="Prot_kinase_dom"/>
</dbReference>
<evidence type="ECO:0000313" key="2">
    <source>
        <dbReference type="EMBL" id="KAJ5607562.1"/>
    </source>
</evidence>
<dbReference type="PROSITE" id="PS50011">
    <property type="entry name" value="PROTEIN_KINASE_DOM"/>
    <property type="match status" value="1"/>
</dbReference>